<keyword evidence="4" id="KW-1185">Reference proteome</keyword>
<sequence>MTDSAGQPETPLEMAQRHVAESEARCARQTEILREMITDNHPHAAEVAQRLLVTLEDTLDTMRERLRMEEARTAGGAA</sequence>
<name>A0A4R5Q8U7_9PROT</name>
<dbReference type="OrthoDB" id="8000372at2"/>
<evidence type="ECO:0000313" key="4">
    <source>
        <dbReference type="Proteomes" id="UP000295096"/>
    </source>
</evidence>
<proteinExistence type="predicted"/>
<accession>A0A4R5Q8U7</accession>
<feature type="region of interest" description="Disordered" evidence="2">
    <location>
        <begin position="1"/>
        <end position="23"/>
    </location>
</feature>
<protein>
    <submittedName>
        <fullName evidence="3">Uncharacterized protein</fullName>
    </submittedName>
</protein>
<gene>
    <name evidence="3" type="ORF">E2C06_31075</name>
</gene>
<evidence type="ECO:0000256" key="2">
    <source>
        <dbReference type="SAM" id="MobiDB-lite"/>
    </source>
</evidence>
<keyword evidence="1" id="KW-0175">Coiled coil</keyword>
<dbReference type="Proteomes" id="UP000295096">
    <property type="component" value="Unassembled WGS sequence"/>
</dbReference>
<dbReference type="RefSeq" id="WP_133292454.1">
    <property type="nucleotide sequence ID" value="NZ_SMSJ01000099.1"/>
</dbReference>
<evidence type="ECO:0000313" key="3">
    <source>
        <dbReference type="EMBL" id="TDH58731.1"/>
    </source>
</evidence>
<reference evidence="3 4" key="1">
    <citation type="journal article" date="2016" name="J. Microbiol.">
        <title>Dankookia rubra gen. nov., sp. nov., an alphaproteobacterium isolated from sediment of a shallow stream.</title>
        <authorList>
            <person name="Kim W.H."/>
            <person name="Kim D.H."/>
            <person name="Kang K."/>
            <person name="Ahn T.Y."/>
        </authorList>
    </citation>
    <scope>NUCLEOTIDE SEQUENCE [LARGE SCALE GENOMIC DNA]</scope>
    <source>
        <strain evidence="3 4">JCM30602</strain>
    </source>
</reference>
<feature type="coiled-coil region" evidence="1">
    <location>
        <begin position="45"/>
        <end position="72"/>
    </location>
</feature>
<organism evidence="3 4">
    <name type="scientific">Dankookia rubra</name>
    <dbReference type="NCBI Taxonomy" id="1442381"/>
    <lineage>
        <taxon>Bacteria</taxon>
        <taxon>Pseudomonadati</taxon>
        <taxon>Pseudomonadota</taxon>
        <taxon>Alphaproteobacteria</taxon>
        <taxon>Acetobacterales</taxon>
        <taxon>Roseomonadaceae</taxon>
        <taxon>Dankookia</taxon>
    </lineage>
</organism>
<dbReference type="AlphaFoldDB" id="A0A4R5Q8U7"/>
<dbReference type="EMBL" id="SMSJ01000099">
    <property type="protein sequence ID" value="TDH58731.1"/>
    <property type="molecule type" value="Genomic_DNA"/>
</dbReference>
<evidence type="ECO:0000256" key="1">
    <source>
        <dbReference type="SAM" id="Coils"/>
    </source>
</evidence>
<comment type="caution">
    <text evidence="3">The sequence shown here is derived from an EMBL/GenBank/DDBJ whole genome shotgun (WGS) entry which is preliminary data.</text>
</comment>